<comment type="pathway">
    <text evidence="8">Amino-acid biosynthesis; L-threonine biosynthesis; L-threonine from L-aspartate: step 4/5.</text>
</comment>
<gene>
    <name evidence="8" type="primary">thrB</name>
    <name evidence="10" type="ORF">HMPREF0022_01796</name>
</gene>
<dbReference type="CDD" id="cd05153">
    <property type="entry name" value="HomoserineK_II"/>
    <property type="match status" value="1"/>
</dbReference>
<dbReference type="PANTHER" id="PTHR21064:SF6">
    <property type="entry name" value="AMINOGLYCOSIDE PHOSPHOTRANSFERASE DOMAIN-CONTAINING PROTEIN"/>
    <property type="match status" value="1"/>
</dbReference>
<dbReference type="SUPFAM" id="SSF56112">
    <property type="entry name" value="Protein kinase-like (PK-like)"/>
    <property type="match status" value="1"/>
</dbReference>
<protein>
    <recommendedName>
        <fullName evidence="8">Homoserine kinase</fullName>
        <shortName evidence="8">HK</shortName>
        <shortName evidence="8">HSK</shortName>
        <ecNumber evidence="8">2.7.1.39</ecNumber>
    </recommendedName>
</protein>
<dbReference type="InterPro" id="IPR050249">
    <property type="entry name" value="Pseudomonas-type_ThrB"/>
</dbReference>
<comment type="caution">
    <text evidence="10">The sequence shown here is derived from an EMBL/GenBank/DDBJ whole genome shotgun (WGS) entry which is preliminary data.</text>
</comment>
<dbReference type="GO" id="GO:0004413">
    <property type="term" value="F:homoserine kinase activity"/>
    <property type="evidence" value="ECO:0007669"/>
    <property type="project" value="UniProtKB-UniRule"/>
</dbReference>
<evidence type="ECO:0000256" key="7">
    <source>
        <dbReference type="ARBA" id="ARBA00038240"/>
    </source>
</evidence>
<dbReference type="EC" id="2.7.1.39" evidence="8"/>
<evidence type="ECO:0000256" key="6">
    <source>
        <dbReference type="ARBA" id="ARBA00022840"/>
    </source>
</evidence>
<evidence type="ECO:0000256" key="1">
    <source>
        <dbReference type="ARBA" id="ARBA00022605"/>
    </source>
</evidence>
<dbReference type="GO" id="GO:0005524">
    <property type="term" value="F:ATP binding"/>
    <property type="evidence" value="ECO:0007669"/>
    <property type="project" value="UniProtKB-KW"/>
</dbReference>
<dbReference type="InterPro" id="IPR011009">
    <property type="entry name" value="Kinase-like_dom_sf"/>
</dbReference>
<dbReference type="InterPro" id="IPR002575">
    <property type="entry name" value="Aminoglycoside_PTrfase"/>
</dbReference>
<keyword evidence="5 8" id="KW-0418">Kinase</keyword>
<evidence type="ECO:0000313" key="11">
    <source>
        <dbReference type="Proteomes" id="UP000003204"/>
    </source>
</evidence>
<proteinExistence type="inferred from homology"/>
<keyword evidence="2 8" id="KW-0808">Transferase</keyword>
<dbReference type="PANTHER" id="PTHR21064">
    <property type="entry name" value="AMINOGLYCOSIDE PHOSPHOTRANSFERASE DOMAIN-CONTAINING PROTEIN-RELATED"/>
    <property type="match status" value="1"/>
</dbReference>
<comment type="similarity">
    <text evidence="7 8">Belongs to the pseudomonas-type ThrB family.</text>
</comment>
<evidence type="ECO:0000313" key="10">
    <source>
        <dbReference type="EMBL" id="EGJ68451.1"/>
    </source>
</evidence>
<evidence type="ECO:0000256" key="2">
    <source>
        <dbReference type="ARBA" id="ARBA00022679"/>
    </source>
</evidence>
<dbReference type="UniPathway" id="UPA00050">
    <property type="reaction ID" value="UER00064"/>
</dbReference>
<feature type="domain" description="Aminoglycoside phosphotransferase" evidence="9">
    <location>
        <begin position="44"/>
        <end position="273"/>
    </location>
</feature>
<accession>A0A828SPA9</accession>
<dbReference type="Gene3D" id="3.90.1200.10">
    <property type="match status" value="1"/>
</dbReference>
<keyword evidence="4 8" id="KW-0547">Nucleotide-binding</keyword>
<dbReference type="EMBL" id="ACYS02000054">
    <property type="protein sequence ID" value="EGJ68451.1"/>
    <property type="molecule type" value="Genomic_DNA"/>
</dbReference>
<dbReference type="Gene3D" id="3.30.200.20">
    <property type="entry name" value="Phosphorylase Kinase, domain 1"/>
    <property type="match status" value="1"/>
</dbReference>
<dbReference type="Proteomes" id="UP000003204">
    <property type="component" value="Unassembled WGS sequence"/>
</dbReference>
<reference evidence="10 11" key="1">
    <citation type="submission" date="2011-04" db="EMBL/GenBank/DDBJ databases">
        <authorList>
            <person name="Weinstock G."/>
            <person name="Sodergren E."/>
            <person name="Clifton S."/>
            <person name="Fulton L."/>
            <person name="Fulton B."/>
            <person name="Courtney L."/>
            <person name="Fronick C."/>
            <person name="Harrison M."/>
            <person name="Strong C."/>
            <person name="Farmer C."/>
            <person name="Delahaunty K."/>
            <person name="Markovic C."/>
            <person name="Hall O."/>
            <person name="Minx P."/>
            <person name="Tomlinson C."/>
            <person name="Mitreva M."/>
            <person name="Hou S."/>
            <person name="Chen J."/>
            <person name="Wollam A."/>
            <person name="Pepin K.H."/>
            <person name="Johnson M."/>
            <person name="Bhonagiri V."/>
            <person name="Zhang X."/>
            <person name="Suruliraj S."/>
            <person name="Warren W."/>
            <person name="Chinwalla A."/>
            <person name="Mardis E.R."/>
            <person name="Wilson R.K."/>
        </authorList>
    </citation>
    <scope>NUCLEOTIDE SEQUENCE [LARGE SCALE GENOMIC DNA]</scope>
    <source>
        <strain evidence="10 11">6014059</strain>
    </source>
</reference>
<keyword evidence="6 8" id="KW-0067">ATP-binding</keyword>
<name>A0A828SPA9_ACIBA</name>
<dbReference type="NCBIfam" id="NF003558">
    <property type="entry name" value="PRK05231.1"/>
    <property type="match status" value="1"/>
</dbReference>
<dbReference type="Pfam" id="PF01636">
    <property type="entry name" value="APH"/>
    <property type="match status" value="1"/>
</dbReference>
<evidence type="ECO:0000256" key="4">
    <source>
        <dbReference type="ARBA" id="ARBA00022741"/>
    </source>
</evidence>
<organism evidence="10 11">
    <name type="scientific">Acinetobacter baumannii 6014059</name>
    <dbReference type="NCBI Taxonomy" id="525242"/>
    <lineage>
        <taxon>Bacteria</taxon>
        <taxon>Pseudomonadati</taxon>
        <taxon>Pseudomonadota</taxon>
        <taxon>Gammaproteobacteria</taxon>
        <taxon>Moraxellales</taxon>
        <taxon>Moraxellaceae</taxon>
        <taxon>Acinetobacter</taxon>
        <taxon>Acinetobacter calcoaceticus/baumannii complex</taxon>
    </lineage>
</organism>
<evidence type="ECO:0000256" key="3">
    <source>
        <dbReference type="ARBA" id="ARBA00022697"/>
    </source>
</evidence>
<comment type="catalytic activity">
    <reaction evidence="8">
        <text>L-homoserine + ATP = O-phospho-L-homoserine + ADP + H(+)</text>
        <dbReference type="Rhea" id="RHEA:13985"/>
        <dbReference type="ChEBI" id="CHEBI:15378"/>
        <dbReference type="ChEBI" id="CHEBI:30616"/>
        <dbReference type="ChEBI" id="CHEBI:57476"/>
        <dbReference type="ChEBI" id="CHEBI:57590"/>
        <dbReference type="ChEBI" id="CHEBI:456216"/>
        <dbReference type="EC" id="2.7.1.39"/>
    </reaction>
</comment>
<dbReference type="AlphaFoldDB" id="A0A828SPA9"/>
<evidence type="ECO:0000256" key="8">
    <source>
        <dbReference type="HAMAP-Rule" id="MF_00301"/>
    </source>
</evidence>
<dbReference type="InterPro" id="IPR005280">
    <property type="entry name" value="Homoserine_kinase_II"/>
</dbReference>
<evidence type="ECO:0000256" key="5">
    <source>
        <dbReference type="ARBA" id="ARBA00022777"/>
    </source>
</evidence>
<dbReference type="GO" id="GO:0009088">
    <property type="term" value="P:threonine biosynthetic process"/>
    <property type="evidence" value="ECO:0007669"/>
    <property type="project" value="UniProtKB-UniRule"/>
</dbReference>
<keyword evidence="3 8" id="KW-0791">Threonine biosynthesis</keyword>
<dbReference type="HAMAP" id="MF_00301">
    <property type="entry name" value="Homoser_kinase_2"/>
    <property type="match status" value="1"/>
</dbReference>
<sequence>MEGRGILSNFTDVFCRFSMSVYTPLSLDEVRTFAAPYGLEVLELNPIQGGIQNTNYFLVDVNRKQYVLTVFEELDAQGAGELIPVLEQLGTHDVPVAVPLKHSGQAVHFIAGKPAQIAPRLMGHHPMQTTVAQVAAIADAQAKLHVALQDFPLEREYRRDHQYWTGVAEQLKPNMTQDDQTLLEQVYQAFNAKTAQYSNRPTGFIHSDLFRDNTLFEGEQLQGILDFYELNQDELLFDIAITINDFCTEYPAAHLNSDKVDAYLEAYQKVRALTSDELECLDVFLAMAACRFWSMRLQVAQKNKEEGRTGDDILQKDPQEMRAMMQDRLSHVKS</sequence>
<evidence type="ECO:0000259" key="9">
    <source>
        <dbReference type="Pfam" id="PF01636"/>
    </source>
</evidence>
<keyword evidence="1 8" id="KW-0028">Amino-acid biosynthesis</keyword>